<feature type="region of interest" description="Disordered" evidence="5">
    <location>
        <begin position="649"/>
        <end position="671"/>
    </location>
</feature>
<dbReference type="InterPro" id="IPR050738">
    <property type="entry name" value="Sulfatase"/>
</dbReference>
<evidence type="ECO:0000313" key="8">
    <source>
        <dbReference type="Proteomes" id="UP001374893"/>
    </source>
</evidence>
<dbReference type="InterPro" id="IPR017850">
    <property type="entry name" value="Alkaline_phosphatase_core_sf"/>
</dbReference>
<dbReference type="SUPFAM" id="SSF53649">
    <property type="entry name" value="Alkaline phosphatase-like"/>
    <property type="match status" value="1"/>
</dbReference>
<feature type="domain" description="Sulfatase N-terminal" evidence="6">
    <location>
        <begin position="27"/>
        <end position="357"/>
    </location>
</feature>
<dbReference type="Proteomes" id="UP001374893">
    <property type="component" value="Chromosome"/>
</dbReference>
<name>A0ABN6H5Z2_9BACT</name>
<keyword evidence="3" id="KW-0378">Hydrolase</keyword>
<gene>
    <name evidence="7" type="ORF">HAHE_29690</name>
</gene>
<proteinExistence type="inferred from homology"/>
<keyword evidence="8" id="KW-1185">Reference proteome</keyword>
<evidence type="ECO:0000256" key="2">
    <source>
        <dbReference type="ARBA" id="ARBA00022723"/>
    </source>
</evidence>
<comment type="similarity">
    <text evidence="1">Belongs to the sulfatase family.</text>
</comment>
<protein>
    <submittedName>
        <fullName evidence="7">Acetylglucosamine-6-sulfatase</fullName>
    </submittedName>
</protein>
<dbReference type="InterPro" id="IPR024607">
    <property type="entry name" value="Sulfatase_CS"/>
</dbReference>
<dbReference type="PROSITE" id="PS00149">
    <property type="entry name" value="SULFATASE_2"/>
    <property type="match status" value="1"/>
</dbReference>
<evidence type="ECO:0000256" key="1">
    <source>
        <dbReference type="ARBA" id="ARBA00008779"/>
    </source>
</evidence>
<feature type="region of interest" description="Disordered" evidence="5">
    <location>
        <begin position="211"/>
        <end position="246"/>
    </location>
</feature>
<sequence length="671" mass="74374">MHSINLGLLAVALAGSVGFTFAKESRPNILFIFTDDQSFRTVSCYPGAYNYANTPNIDRIAETGIRFDQAYVGAKCVPSRAGMLTGRFQYACAEGPEYKWWTTALRKEGYYTGMIGKWHWGKGAEAHQHGTAWDWSVVWDHGQYAAAGGYYYDQKVMIDGGEPQDLEGYSTDRYTEYTVQFIKDRAKKPEQPWYHWLAYGAVHGPYTPAERHKGTLEDKPKTEVPEDIYGPRTDKPVHMQGGSWKADEDGDPIYKGKTLDFWAKQQTEAVAAIDEGVGKILKALEETGQLENTIIVFTSDQGYVWGHHGLKGKIWPYSAAIRSPLLVSYPKAYPSGVTCKIPVNGMDLIRTFHAVAGAEPDQVLHGRDMSPVLKAPGSAEVAAEWNKTPTMMTYTRNTYTAEAMAEKLKAESWGSFYLGGRAKGGNVVNDKAQPCYFLTLDGEYKYIRYIFPGRIEELYDLEADPDELNNLSLKPEYQAKVSEMRGELVAYLRKTGGAEFVDLLPEPKTPEEYESGPKTVAEDGPPAGVELPGDTPVFYTEGKGRVHLDGCRRLTNDPDERAKLTKMTLEEAAAKELTPCSRCWTDAPVVQKHAGKAEAPKEEAVKPSGDTKVFRIADKNRVHADGCPRLPGGAEERAKMETMTLDEAEAQGLPLCSRCPGSTTPGREKSE</sequence>
<feature type="compositionally biased region" description="Basic and acidic residues" evidence="5">
    <location>
        <begin position="211"/>
        <end position="224"/>
    </location>
</feature>
<feature type="region of interest" description="Disordered" evidence="5">
    <location>
        <begin position="507"/>
        <end position="528"/>
    </location>
</feature>
<dbReference type="InterPro" id="IPR000917">
    <property type="entry name" value="Sulfatase_N"/>
</dbReference>
<dbReference type="Pfam" id="PF00884">
    <property type="entry name" value="Sulfatase"/>
    <property type="match status" value="1"/>
</dbReference>
<keyword evidence="4" id="KW-0106">Calcium</keyword>
<accession>A0ABN6H5Z2</accession>
<evidence type="ECO:0000313" key="7">
    <source>
        <dbReference type="EMBL" id="BCX49061.1"/>
    </source>
</evidence>
<dbReference type="PANTHER" id="PTHR42693">
    <property type="entry name" value="ARYLSULFATASE FAMILY MEMBER"/>
    <property type="match status" value="1"/>
</dbReference>
<organism evidence="7 8">
    <name type="scientific">Haloferula helveola</name>
    <dbReference type="NCBI Taxonomy" id="490095"/>
    <lineage>
        <taxon>Bacteria</taxon>
        <taxon>Pseudomonadati</taxon>
        <taxon>Verrucomicrobiota</taxon>
        <taxon>Verrucomicrobiia</taxon>
        <taxon>Verrucomicrobiales</taxon>
        <taxon>Verrucomicrobiaceae</taxon>
        <taxon>Haloferula</taxon>
    </lineage>
</organism>
<keyword evidence="2" id="KW-0479">Metal-binding</keyword>
<dbReference type="PANTHER" id="PTHR42693:SF33">
    <property type="entry name" value="ARYLSULFATASE"/>
    <property type="match status" value="1"/>
</dbReference>
<dbReference type="Gene3D" id="3.40.720.10">
    <property type="entry name" value="Alkaline Phosphatase, subunit A"/>
    <property type="match status" value="1"/>
</dbReference>
<evidence type="ECO:0000259" key="6">
    <source>
        <dbReference type="Pfam" id="PF00884"/>
    </source>
</evidence>
<reference evidence="7 8" key="1">
    <citation type="submission" date="2021-06" db="EMBL/GenBank/DDBJ databases">
        <title>Complete genome of Haloferula helveola possessing various polysaccharide degrading enzymes.</title>
        <authorList>
            <person name="Takami H."/>
            <person name="Huang C."/>
            <person name="Hamasaki K."/>
        </authorList>
    </citation>
    <scope>NUCLEOTIDE SEQUENCE [LARGE SCALE GENOMIC DNA]</scope>
    <source>
        <strain evidence="7 8">CN-1</strain>
    </source>
</reference>
<evidence type="ECO:0000256" key="3">
    <source>
        <dbReference type="ARBA" id="ARBA00022801"/>
    </source>
</evidence>
<dbReference type="RefSeq" id="WP_338685507.1">
    <property type="nucleotide sequence ID" value="NZ_AP024702.1"/>
</dbReference>
<dbReference type="EMBL" id="AP024702">
    <property type="protein sequence ID" value="BCX49061.1"/>
    <property type="molecule type" value="Genomic_DNA"/>
</dbReference>
<evidence type="ECO:0000256" key="4">
    <source>
        <dbReference type="ARBA" id="ARBA00022837"/>
    </source>
</evidence>
<evidence type="ECO:0000256" key="5">
    <source>
        <dbReference type="SAM" id="MobiDB-lite"/>
    </source>
</evidence>